<name>A0A183KV00_9TREM</name>
<evidence type="ECO:0000313" key="2">
    <source>
        <dbReference type="EMBL" id="VDP67358.1"/>
    </source>
</evidence>
<gene>
    <name evidence="2" type="ORF">SCUD_LOCUS18893</name>
</gene>
<reference evidence="2 3" key="2">
    <citation type="submission" date="2018-11" db="EMBL/GenBank/DDBJ databases">
        <authorList>
            <consortium name="Pathogen Informatics"/>
        </authorList>
    </citation>
    <scope>NUCLEOTIDE SEQUENCE [LARGE SCALE GENOMIC DNA]</scope>
    <source>
        <strain evidence="2">Dakar</strain>
        <strain evidence="3">Dakar, Senegal</strain>
    </source>
</reference>
<evidence type="ECO:0000256" key="1">
    <source>
        <dbReference type="SAM" id="MobiDB-lite"/>
    </source>
</evidence>
<dbReference type="AlphaFoldDB" id="A0A183KV00"/>
<feature type="compositionally biased region" description="Basic and acidic residues" evidence="1">
    <location>
        <begin position="10"/>
        <end position="34"/>
    </location>
</feature>
<evidence type="ECO:0000313" key="3">
    <source>
        <dbReference type="Proteomes" id="UP000279833"/>
    </source>
</evidence>
<dbReference type="Proteomes" id="UP000279833">
    <property type="component" value="Unassembled WGS sequence"/>
</dbReference>
<accession>A0A183KV00</accession>
<protein>
    <submittedName>
        <fullName evidence="4">HTH_Tnp_Tc3_2 domain-containing protein</fullName>
    </submittedName>
</protein>
<organism evidence="4">
    <name type="scientific">Schistosoma curassoni</name>
    <dbReference type="NCBI Taxonomy" id="6186"/>
    <lineage>
        <taxon>Eukaryota</taxon>
        <taxon>Metazoa</taxon>
        <taxon>Spiralia</taxon>
        <taxon>Lophotrochozoa</taxon>
        <taxon>Platyhelminthes</taxon>
        <taxon>Trematoda</taxon>
        <taxon>Digenea</taxon>
        <taxon>Strigeidida</taxon>
        <taxon>Schistosomatoidea</taxon>
        <taxon>Schistosomatidae</taxon>
        <taxon>Schistosoma</taxon>
    </lineage>
</organism>
<dbReference type="EMBL" id="UZAK01041683">
    <property type="protein sequence ID" value="VDP67358.1"/>
    <property type="molecule type" value="Genomic_DNA"/>
</dbReference>
<sequence>MPKEKRKTKEHVTPRNGDRHTKNEQELDGTRKEVPGQSGLENGGCGLSSIRINGLLLNGSETWITITAIIRKLQVFINSCLRKILNIYWPNTISNNLLWERKNQLPAEKETRKRRWKWIGHTLWESSNYITRQALTWNPEVKRKRGRPINTLHRKIEADMKRMSNNWKEPERIAQDIVGWRVLVGGPCSSMLSNRRN</sequence>
<feature type="region of interest" description="Disordered" evidence="1">
    <location>
        <begin position="1"/>
        <end position="40"/>
    </location>
</feature>
<evidence type="ECO:0000313" key="4">
    <source>
        <dbReference type="WBParaSite" id="SCUD_0001889601-mRNA-1"/>
    </source>
</evidence>
<dbReference type="WBParaSite" id="SCUD_0001889601-mRNA-1">
    <property type="protein sequence ID" value="SCUD_0001889601-mRNA-1"/>
    <property type="gene ID" value="SCUD_0001889601"/>
</dbReference>
<keyword evidence="3" id="KW-1185">Reference proteome</keyword>
<proteinExistence type="predicted"/>
<reference evidence="4" key="1">
    <citation type="submission" date="2016-06" db="UniProtKB">
        <authorList>
            <consortium name="WormBaseParasite"/>
        </authorList>
    </citation>
    <scope>IDENTIFICATION</scope>
</reference>